<sequence length="649" mass="69949">MILALLAAQPAPIIVTGQPLEETEAQVVLTAEDAETLSSGRVEELLARAPNLSSFRRADARSVHPTSQGLTLRGLGGNSASRVALTIDGVPQADPFGGWINFASMDPVAIDRLAIRYGADTQPGAVAGSIAIDTISRTPRTIRVAYGGDDRWDISNSGHLEIGDGYLQSSSGFLESDGFIPVVEADRGPADRAARTEQRVSRWRFVYPVAGVEAQLGAAWFTDKRDRGFDGSDNRAEGLDVSLRLVERNGPLPFELTGWWQDRQFETRFAALDEDRATTRIVLDQYDVPATGLGVEGKVDLGAARLGAGWRKNEGTVAERFFFIDSDPTRERRAGGETRIASLFGEADAGPASLSLRVDRWDISNGFRAIEQLTDGASLEDASFADRDGTQWSGRLSIAERVDDVTFSVTASRGWRLPTLNELYRPFRVGADATAANEALEPETSIGVDLGARYESDALFASATIFWQRLDDAIANVPLDTGPGLFPGVGFVSGAGTYAQRRNLDAIESQGIELAAGWQDDDFDITLLYGFADATVSASGDAAAFDGNQPAQSPRHSGSLTGGWSGGDTRLQLTARLDGTRYDDLANLEKLDAAVSFDAYARTPLHEKLALELRAENVTDAEILTGFASDGSRERARGRTFWVGLKFTP</sequence>
<dbReference type="InterPro" id="IPR036942">
    <property type="entry name" value="Beta-barrel_TonB_sf"/>
</dbReference>
<dbReference type="GO" id="GO:0015344">
    <property type="term" value="F:siderophore uptake transmembrane transporter activity"/>
    <property type="evidence" value="ECO:0007669"/>
    <property type="project" value="TreeGrafter"/>
</dbReference>
<comment type="similarity">
    <text evidence="8 9">Belongs to the TonB-dependent receptor family.</text>
</comment>
<organism evidence="13 14">
    <name type="scientific">Sphingomicrobium sediminis</name>
    <dbReference type="NCBI Taxonomy" id="2950949"/>
    <lineage>
        <taxon>Bacteria</taxon>
        <taxon>Pseudomonadati</taxon>
        <taxon>Pseudomonadota</taxon>
        <taxon>Alphaproteobacteria</taxon>
        <taxon>Sphingomonadales</taxon>
        <taxon>Sphingomonadaceae</taxon>
        <taxon>Sphingomicrobium</taxon>
    </lineage>
</organism>
<dbReference type="Gene3D" id="2.40.170.20">
    <property type="entry name" value="TonB-dependent receptor, beta-barrel domain"/>
    <property type="match status" value="1"/>
</dbReference>
<dbReference type="Gene3D" id="2.170.130.10">
    <property type="entry name" value="TonB-dependent receptor, plug domain"/>
    <property type="match status" value="1"/>
</dbReference>
<dbReference type="InterPro" id="IPR000531">
    <property type="entry name" value="Beta-barrel_TonB"/>
</dbReference>
<keyword evidence="13" id="KW-0675">Receptor</keyword>
<dbReference type="EMBL" id="JAMSHT010000001">
    <property type="protein sequence ID" value="MCM8558367.1"/>
    <property type="molecule type" value="Genomic_DNA"/>
</dbReference>
<dbReference type="InterPro" id="IPR039426">
    <property type="entry name" value="TonB-dep_rcpt-like"/>
</dbReference>
<evidence type="ECO:0000313" key="14">
    <source>
        <dbReference type="Proteomes" id="UP001155128"/>
    </source>
</evidence>
<evidence type="ECO:0000256" key="10">
    <source>
        <dbReference type="SAM" id="MobiDB-lite"/>
    </source>
</evidence>
<feature type="compositionally biased region" description="Polar residues" evidence="10">
    <location>
        <begin position="549"/>
        <end position="559"/>
    </location>
</feature>
<evidence type="ECO:0000256" key="2">
    <source>
        <dbReference type="ARBA" id="ARBA00022448"/>
    </source>
</evidence>
<keyword evidence="14" id="KW-1185">Reference proteome</keyword>
<evidence type="ECO:0000259" key="12">
    <source>
        <dbReference type="Pfam" id="PF07715"/>
    </source>
</evidence>
<dbReference type="InterPro" id="IPR037066">
    <property type="entry name" value="Plug_dom_sf"/>
</dbReference>
<keyword evidence="5 9" id="KW-0798">TonB box</keyword>
<dbReference type="SUPFAM" id="SSF56935">
    <property type="entry name" value="Porins"/>
    <property type="match status" value="1"/>
</dbReference>
<evidence type="ECO:0000259" key="11">
    <source>
        <dbReference type="Pfam" id="PF00593"/>
    </source>
</evidence>
<accession>A0A9X2EIX5</accession>
<feature type="region of interest" description="Disordered" evidence="10">
    <location>
        <begin position="545"/>
        <end position="565"/>
    </location>
</feature>
<dbReference type="InterPro" id="IPR012910">
    <property type="entry name" value="Plug_dom"/>
</dbReference>
<evidence type="ECO:0000256" key="7">
    <source>
        <dbReference type="ARBA" id="ARBA00023237"/>
    </source>
</evidence>
<dbReference type="Proteomes" id="UP001155128">
    <property type="component" value="Unassembled WGS sequence"/>
</dbReference>
<dbReference type="RefSeq" id="WP_252115207.1">
    <property type="nucleotide sequence ID" value="NZ_JAMSHT010000001.1"/>
</dbReference>
<evidence type="ECO:0000256" key="5">
    <source>
        <dbReference type="ARBA" id="ARBA00023077"/>
    </source>
</evidence>
<dbReference type="GO" id="GO:0044718">
    <property type="term" value="P:siderophore transmembrane transport"/>
    <property type="evidence" value="ECO:0007669"/>
    <property type="project" value="TreeGrafter"/>
</dbReference>
<evidence type="ECO:0000313" key="13">
    <source>
        <dbReference type="EMBL" id="MCM8558367.1"/>
    </source>
</evidence>
<evidence type="ECO:0000256" key="6">
    <source>
        <dbReference type="ARBA" id="ARBA00023136"/>
    </source>
</evidence>
<gene>
    <name evidence="13" type="ORF">NDO55_11110</name>
</gene>
<keyword evidence="6 8" id="KW-0472">Membrane</keyword>
<evidence type="ECO:0000256" key="1">
    <source>
        <dbReference type="ARBA" id="ARBA00004571"/>
    </source>
</evidence>
<dbReference type="AlphaFoldDB" id="A0A9X2EIX5"/>
<keyword evidence="7 8" id="KW-0998">Cell outer membrane</keyword>
<keyword evidence="3 8" id="KW-1134">Transmembrane beta strand</keyword>
<comment type="caution">
    <text evidence="13">The sequence shown here is derived from an EMBL/GenBank/DDBJ whole genome shotgun (WGS) entry which is preliminary data.</text>
</comment>
<evidence type="ECO:0000256" key="9">
    <source>
        <dbReference type="RuleBase" id="RU003357"/>
    </source>
</evidence>
<dbReference type="PROSITE" id="PS52016">
    <property type="entry name" value="TONB_DEPENDENT_REC_3"/>
    <property type="match status" value="1"/>
</dbReference>
<dbReference type="Pfam" id="PF07715">
    <property type="entry name" value="Plug"/>
    <property type="match status" value="1"/>
</dbReference>
<feature type="domain" description="TonB-dependent receptor plug" evidence="12">
    <location>
        <begin position="24"/>
        <end position="121"/>
    </location>
</feature>
<keyword evidence="4 8" id="KW-0812">Transmembrane</keyword>
<evidence type="ECO:0000256" key="8">
    <source>
        <dbReference type="PROSITE-ProRule" id="PRU01360"/>
    </source>
</evidence>
<dbReference type="PANTHER" id="PTHR30069">
    <property type="entry name" value="TONB-DEPENDENT OUTER MEMBRANE RECEPTOR"/>
    <property type="match status" value="1"/>
</dbReference>
<keyword evidence="2 8" id="KW-0813">Transport</keyword>
<proteinExistence type="inferred from homology"/>
<dbReference type="Pfam" id="PF00593">
    <property type="entry name" value="TonB_dep_Rec_b-barrel"/>
    <property type="match status" value="1"/>
</dbReference>
<evidence type="ECO:0000256" key="4">
    <source>
        <dbReference type="ARBA" id="ARBA00022692"/>
    </source>
</evidence>
<evidence type="ECO:0000256" key="3">
    <source>
        <dbReference type="ARBA" id="ARBA00022452"/>
    </source>
</evidence>
<protein>
    <submittedName>
        <fullName evidence="13">TonB-dependent receptor</fullName>
    </submittedName>
</protein>
<dbReference type="GO" id="GO:0009279">
    <property type="term" value="C:cell outer membrane"/>
    <property type="evidence" value="ECO:0007669"/>
    <property type="project" value="UniProtKB-SubCell"/>
</dbReference>
<comment type="subcellular location">
    <subcellularLocation>
        <location evidence="1 8">Cell outer membrane</location>
        <topology evidence="1 8">Multi-pass membrane protein</topology>
    </subcellularLocation>
</comment>
<name>A0A9X2EIX5_9SPHN</name>
<dbReference type="PANTHER" id="PTHR30069:SF37">
    <property type="entry name" value="FERRIC VIBRIOBACTIN RECEPTOR VIUA"/>
    <property type="match status" value="1"/>
</dbReference>
<feature type="domain" description="TonB-dependent receptor-like beta-barrel" evidence="11">
    <location>
        <begin position="219"/>
        <end position="618"/>
    </location>
</feature>
<reference evidence="13" key="1">
    <citation type="submission" date="2022-06" db="EMBL/GenBank/DDBJ databases">
        <title>Sphingomicrobium sedimins sp. nov., a marine bacterium isolated from tidal flat.</title>
        <authorList>
            <person name="Kim C.-H."/>
            <person name="Yoo Y."/>
            <person name="Kim J.-J."/>
        </authorList>
    </citation>
    <scope>NUCLEOTIDE SEQUENCE</scope>
    <source>
        <strain evidence="13">GRR-S6-50</strain>
    </source>
</reference>